<evidence type="ECO:0000256" key="3">
    <source>
        <dbReference type="ARBA" id="ARBA00022448"/>
    </source>
</evidence>
<evidence type="ECO:0000256" key="2">
    <source>
        <dbReference type="ARBA" id="ARBA00005697"/>
    </source>
</evidence>
<protein>
    <submittedName>
        <fullName evidence="8">Uncharacterized protein</fullName>
    </submittedName>
</protein>
<reference evidence="8 9" key="1">
    <citation type="journal article" date="2019" name="J. Gen. Appl. Microbiol.">
        <title>Aerobic degradation of cis-dichloroethene by the marine bacterium Marinobacter salsuginis strain 5N-3.</title>
        <authorList>
            <person name="Inoue Y."/>
            <person name="Fukunaga Y."/>
            <person name="Katsumata H."/>
            <person name="Ohji S."/>
            <person name="Hosoyama A."/>
            <person name="Mori K."/>
            <person name="Ando K."/>
        </authorList>
    </citation>
    <scope>NUCLEOTIDE SEQUENCE [LARGE SCALE GENOMIC DNA]</scope>
    <source>
        <strain evidence="8 9">NBRC 109114</strain>
    </source>
</reference>
<evidence type="ECO:0000256" key="1">
    <source>
        <dbReference type="ARBA" id="ARBA00004127"/>
    </source>
</evidence>
<dbReference type="InterPro" id="IPR006043">
    <property type="entry name" value="NCS2"/>
</dbReference>
<feature type="transmembrane region" description="Helical" evidence="7">
    <location>
        <begin position="93"/>
        <end position="111"/>
    </location>
</feature>
<dbReference type="EMBL" id="BGZI01000002">
    <property type="protein sequence ID" value="GBO87003.1"/>
    <property type="molecule type" value="Genomic_DNA"/>
</dbReference>
<dbReference type="PANTHER" id="PTHR43337:SF1">
    <property type="entry name" value="XANTHINE_URACIL PERMEASE C887.17-RELATED"/>
    <property type="match status" value="1"/>
</dbReference>
<dbReference type="Proteomes" id="UP000387223">
    <property type="component" value="Unassembled WGS sequence"/>
</dbReference>
<dbReference type="GO" id="GO:0005886">
    <property type="term" value="C:plasma membrane"/>
    <property type="evidence" value="ECO:0007669"/>
    <property type="project" value="TreeGrafter"/>
</dbReference>
<keyword evidence="5 7" id="KW-1133">Transmembrane helix</keyword>
<evidence type="ECO:0000256" key="7">
    <source>
        <dbReference type="SAM" id="Phobius"/>
    </source>
</evidence>
<evidence type="ECO:0000313" key="8">
    <source>
        <dbReference type="EMBL" id="GBO87003.1"/>
    </source>
</evidence>
<proteinExistence type="inferred from homology"/>
<dbReference type="GO" id="GO:0015207">
    <property type="term" value="F:adenine transmembrane transporter activity"/>
    <property type="evidence" value="ECO:0007669"/>
    <property type="project" value="TreeGrafter"/>
</dbReference>
<dbReference type="InterPro" id="IPR045018">
    <property type="entry name" value="Azg-like"/>
</dbReference>
<evidence type="ECO:0000313" key="9">
    <source>
        <dbReference type="Proteomes" id="UP000387223"/>
    </source>
</evidence>
<accession>A0A5M3PVT4</accession>
<name>A0A5M3PVT4_9GAMM</name>
<evidence type="ECO:0000256" key="4">
    <source>
        <dbReference type="ARBA" id="ARBA00022692"/>
    </source>
</evidence>
<comment type="caution">
    <text evidence="8">The sequence shown here is derived from an EMBL/GenBank/DDBJ whole genome shotgun (WGS) entry which is preliminary data.</text>
</comment>
<keyword evidence="4 7" id="KW-0812">Transmembrane</keyword>
<keyword evidence="6 7" id="KW-0472">Membrane</keyword>
<evidence type="ECO:0000256" key="5">
    <source>
        <dbReference type="ARBA" id="ARBA00022989"/>
    </source>
</evidence>
<evidence type="ECO:0000256" key="6">
    <source>
        <dbReference type="ARBA" id="ARBA00023136"/>
    </source>
</evidence>
<dbReference type="PANTHER" id="PTHR43337">
    <property type="entry name" value="XANTHINE/URACIL PERMEASE C887.17-RELATED"/>
    <property type="match status" value="1"/>
</dbReference>
<comment type="similarity">
    <text evidence="2">Belongs to the nucleobase:cation symporter-2 (NCS2) (TC 2.A.40) family. Azg-like subfamily.</text>
</comment>
<sequence>MVVAALFLACLLLSPIASIIPAYATAPALLYVAVLMASGLKLVDWDDVTDAAPAVVTALMMPLTFSIANGIALGFITYAILKALSGRWADLNASVVIIAVVFVLKFIFLDAA</sequence>
<feature type="transmembrane region" description="Helical" evidence="7">
    <location>
        <begin position="55"/>
        <end position="81"/>
    </location>
</feature>
<keyword evidence="3" id="KW-0813">Transport</keyword>
<dbReference type="GO" id="GO:0012505">
    <property type="term" value="C:endomembrane system"/>
    <property type="evidence" value="ECO:0007669"/>
    <property type="project" value="UniProtKB-SubCell"/>
</dbReference>
<gene>
    <name evidence="8" type="ORF">MSSD14B_06710</name>
</gene>
<dbReference type="Pfam" id="PF00860">
    <property type="entry name" value="Xan_ur_permease"/>
    <property type="match status" value="1"/>
</dbReference>
<dbReference type="AlphaFoldDB" id="A0A5M3PVT4"/>
<comment type="subcellular location">
    <subcellularLocation>
        <location evidence="1">Endomembrane system</location>
        <topology evidence="1">Multi-pass membrane protein</topology>
    </subcellularLocation>
</comment>
<organism evidence="8 9">
    <name type="scientific">Marinobacter salsuginis</name>
    <dbReference type="NCBI Taxonomy" id="418719"/>
    <lineage>
        <taxon>Bacteria</taxon>
        <taxon>Pseudomonadati</taxon>
        <taxon>Pseudomonadota</taxon>
        <taxon>Gammaproteobacteria</taxon>
        <taxon>Pseudomonadales</taxon>
        <taxon>Marinobacteraceae</taxon>
        <taxon>Marinobacter</taxon>
    </lineage>
</organism>